<keyword evidence="3" id="KW-1185">Reference proteome</keyword>
<protein>
    <submittedName>
        <fullName evidence="2">Uncharacterized protein</fullName>
    </submittedName>
</protein>
<dbReference type="AlphaFoldDB" id="A0A1M4TAW5"/>
<feature type="transmembrane region" description="Helical" evidence="1">
    <location>
        <begin position="95"/>
        <end position="116"/>
    </location>
</feature>
<evidence type="ECO:0000313" key="2">
    <source>
        <dbReference type="EMBL" id="SHE41593.1"/>
    </source>
</evidence>
<gene>
    <name evidence="2" type="ORF">SAMN05444408_101299</name>
</gene>
<keyword evidence="1" id="KW-0472">Membrane</keyword>
<proteinExistence type="predicted"/>
<feature type="transmembrane region" description="Helical" evidence="1">
    <location>
        <begin position="39"/>
        <end position="60"/>
    </location>
</feature>
<keyword evidence="1" id="KW-0812">Transmembrane</keyword>
<feature type="transmembrane region" description="Helical" evidence="1">
    <location>
        <begin position="12"/>
        <end position="33"/>
    </location>
</feature>
<evidence type="ECO:0000256" key="1">
    <source>
        <dbReference type="SAM" id="Phobius"/>
    </source>
</evidence>
<dbReference type="Proteomes" id="UP000184236">
    <property type="component" value="Unassembled WGS sequence"/>
</dbReference>
<name>A0A1M4TAW5_9FLAO</name>
<organism evidence="2 3">
    <name type="scientific">Chryseobacterium takakiae</name>
    <dbReference type="NCBI Taxonomy" id="1302685"/>
    <lineage>
        <taxon>Bacteria</taxon>
        <taxon>Pseudomonadati</taxon>
        <taxon>Bacteroidota</taxon>
        <taxon>Flavobacteriia</taxon>
        <taxon>Flavobacteriales</taxon>
        <taxon>Weeksellaceae</taxon>
        <taxon>Chryseobacterium group</taxon>
        <taxon>Chryseobacterium</taxon>
    </lineage>
</organism>
<accession>A0A1M4TAW5</accession>
<dbReference type="RefSeq" id="WP_072882957.1">
    <property type="nucleotide sequence ID" value="NZ_FQVO01000001.1"/>
</dbReference>
<sequence length="122" mass="14370">MRKFRIIPLLQTLYYTITALWPILHIHSFVWVAGGKTDIWLVKTVSVLLLPYCFLLLYLTVNQKRNFIIVISVMICCLGLAVVEAYYYFRGVIKWVYLADAAIQLAFLSYWIRYIIINSKEK</sequence>
<dbReference type="EMBL" id="FQVO01000001">
    <property type="protein sequence ID" value="SHE41593.1"/>
    <property type="molecule type" value="Genomic_DNA"/>
</dbReference>
<dbReference type="STRING" id="1302685.SAMN05444408_101299"/>
<keyword evidence="1" id="KW-1133">Transmembrane helix</keyword>
<evidence type="ECO:0000313" key="3">
    <source>
        <dbReference type="Proteomes" id="UP000184236"/>
    </source>
</evidence>
<feature type="transmembrane region" description="Helical" evidence="1">
    <location>
        <begin position="67"/>
        <end position="89"/>
    </location>
</feature>
<reference evidence="3" key="1">
    <citation type="submission" date="2016-11" db="EMBL/GenBank/DDBJ databases">
        <authorList>
            <person name="Varghese N."/>
            <person name="Submissions S."/>
        </authorList>
    </citation>
    <scope>NUCLEOTIDE SEQUENCE [LARGE SCALE GENOMIC DNA]</scope>
    <source>
        <strain evidence="3">DSM 26898</strain>
    </source>
</reference>
<dbReference type="OrthoDB" id="799809at2"/>